<organism evidence="3 4">
    <name type="scientific">Caenispirillum salinarum AK4</name>
    <dbReference type="NCBI Taxonomy" id="1238182"/>
    <lineage>
        <taxon>Bacteria</taxon>
        <taxon>Pseudomonadati</taxon>
        <taxon>Pseudomonadota</taxon>
        <taxon>Alphaproteobacteria</taxon>
        <taxon>Rhodospirillales</taxon>
        <taxon>Novispirillaceae</taxon>
        <taxon>Caenispirillum</taxon>
    </lineage>
</organism>
<dbReference type="InterPro" id="IPR050237">
    <property type="entry name" value="ATP-dep_AMP-bd_enzyme"/>
</dbReference>
<evidence type="ECO:0000259" key="2">
    <source>
        <dbReference type="Pfam" id="PF13193"/>
    </source>
</evidence>
<dbReference type="eggNOG" id="COG0318">
    <property type="taxonomic scope" value="Bacteria"/>
</dbReference>
<evidence type="ECO:0000313" key="4">
    <source>
        <dbReference type="Proteomes" id="UP000009881"/>
    </source>
</evidence>
<keyword evidence="4" id="KW-1185">Reference proteome</keyword>
<dbReference type="PANTHER" id="PTHR43767:SF1">
    <property type="entry name" value="NONRIBOSOMAL PEPTIDE SYNTHASE PES1 (EUROFUNG)-RELATED"/>
    <property type="match status" value="1"/>
</dbReference>
<dbReference type="SUPFAM" id="SSF56801">
    <property type="entry name" value="Acetyl-CoA synthetase-like"/>
    <property type="match status" value="1"/>
</dbReference>
<dbReference type="Gene3D" id="3.40.50.12780">
    <property type="entry name" value="N-terminal domain of ligase-like"/>
    <property type="match status" value="1"/>
</dbReference>
<dbReference type="InterPro" id="IPR025110">
    <property type="entry name" value="AMP-bd_C"/>
</dbReference>
<dbReference type="AlphaFoldDB" id="K9GNZ3"/>
<dbReference type="OrthoDB" id="9803968at2"/>
<dbReference type="Proteomes" id="UP000009881">
    <property type="component" value="Unassembled WGS sequence"/>
</dbReference>
<reference evidence="3 4" key="1">
    <citation type="journal article" date="2013" name="Genome Announc.">
        <title>Draft Genome Sequence of an Alphaproteobacterium, Caenispirillum salinarum AK4(T), Isolated from a Solar Saltern.</title>
        <authorList>
            <person name="Khatri I."/>
            <person name="Singh A."/>
            <person name="Korpole S."/>
            <person name="Pinnaka A.K."/>
            <person name="Subramanian S."/>
        </authorList>
    </citation>
    <scope>NUCLEOTIDE SEQUENCE [LARGE SCALE GENOMIC DNA]</scope>
    <source>
        <strain evidence="3 4">AK4</strain>
    </source>
</reference>
<dbReference type="InterPro" id="IPR020845">
    <property type="entry name" value="AMP-binding_CS"/>
</dbReference>
<dbReference type="PATRIC" id="fig|1238182.3.peg.3695"/>
<dbReference type="PROSITE" id="PS00455">
    <property type="entry name" value="AMP_BINDING"/>
    <property type="match status" value="1"/>
</dbReference>
<dbReference type="Pfam" id="PF13193">
    <property type="entry name" value="AMP-binding_C"/>
    <property type="match status" value="1"/>
</dbReference>
<keyword evidence="3" id="KW-0436">Ligase</keyword>
<dbReference type="InterPro" id="IPR000873">
    <property type="entry name" value="AMP-dep_synth/lig_dom"/>
</dbReference>
<dbReference type="InterPro" id="IPR042099">
    <property type="entry name" value="ANL_N_sf"/>
</dbReference>
<protein>
    <submittedName>
        <fullName evidence="3">Long-chain-fatty-acid--CoA ligase</fullName>
    </submittedName>
</protein>
<dbReference type="RefSeq" id="WP_009542137.1">
    <property type="nucleotide sequence ID" value="NZ_ANHY01000019.1"/>
</dbReference>
<name>K9GNZ3_9PROT</name>
<gene>
    <name evidence="3" type="ORF">C882_1481</name>
</gene>
<dbReference type="Pfam" id="PF00501">
    <property type="entry name" value="AMP-binding"/>
    <property type="match status" value="1"/>
</dbReference>
<evidence type="ECO:0000313" key="3">
    <source>
        <dbReference type="EMBL" id="EKV27635.1"/>
    </source>
</evidence>
<dbReference type="STRING" id="1238182.C882_1481"/>
<sequence>MSATFPPMPPMRAEAHFGDRVVACFTDRPPHTDAMIRAAVAANTHGDAVVDGDVRLSYRDLDSHVSAVARALLARGLEAGARVGLLIGNRWEWVVAVLGTLRAGLVAVPLSTRAQGAELAYILEDCGAALVVAEPSLADRLPEGLDLIALDSPFESLLADYADGLVPDPAPAEEDLAVILYTSGTTGHPKGAMLTHLNIVHSCLHFSLCFSMTAADRSVVAVPVSHVTGLIACVLAPMSVGGAVLMLKAFKADAFLALAEGERMTYTVMVPAMYNLCLLRSDFARHDLSAWRIGAYGGAPMPEATIRKLADALPNLELANAYGATETTSPTTLMPPGGTATHSSSVGRVVPCGEVRVMDDAGREVPPGEPGEVWIAGPMVMPGYWNKPDATAENFQAGFWKSGDIGSLDADGFLRVFDRKKDMINRGGYKVFSAEVENVLAHHPAVAEVAVVPHPDPVLGEKVHAFVHAKDDISEDAIRTFCAERLSDYKVPDFVTFSREPLPRNSNGKLIKRQLRDGIEAGS</sequence>
<accession>K9GNZ3</accession>
<feature type="domain" description="AMP-binding enzyme C-terminal" evidence="2">
    <location>
        <begin position="435"/>
        <end position="509"/>
    </location>
</feature>
<dbReference type="PANTHER" id="PTHR43767">
    <property type="entry name" value="LONG-CHAIN-FATTY-ACID--COA LIGASE"/>
    <property type="match status" value="1"/>
</dbReference>
<evidence type="ECO:0000259" key="1">
    <source>
        <dbReference type="Pfam" id="PF00501"/>
    </source>
</evidence>
<dbReference type="Gene3D" id="3.30.300.30">
    <property type="match status" value="1"/>
</dbReference>
<feature type="domain" description="AMP-dependent synthetase/ligase" evidence="1">
    <location>
        <begin position="41"/>
        <end position="385"/>
    </location>
</feature>
<proteinExistence type="predicted"/>
<dbReference type="GO" id="GO:0016878">
    <property type="term" value="F:acid-thiol ligase activity"/>
    <property type="evidence" value="ECO:0007669"/>
    <property type="project" value="UniProtKB-ARBA"/>
</dbReference>
<dbReference type="InterPro" id="IPR045851">
    <property type="entry name" value="AMP-bd_C_sf"/>
</dbReference>
<comment type="caution">
    <text evidence="3">The sequence shown here is derived from an EMBL/GenBank/DDBJ whole genome shotgun (WGS) entry which is preliminary data.</text>
</comment>
<dbReference type="EMBL" id="ANHY01000019">
    <property type="protein sequence ID" value="EKV27635.1"/>
    <property type="molecule type" value="Genomic_DNA"/>
</dbReference>